<dbReference type="Pfam" id="PF00456">
    <property type="entry name" value="Transketolase_N"/>
    <property type="match status" value="1"/>
</dbReference>
<comment type="cofactor">
    <cofactor evidence="4">
        <name>thiamine diphosphate</name>
        <dbReference type="ChEBI" id="CHEBI:58937"/>
    </cofactor>
</comment>
<dbReference type="PANTHER" id="PTHR43825">
    <property type="entry name" value="PYRUVATE DEHYDROGENASE E1 COMPONENT"/>
    <property type="match status" value="1"/>
</dbReference>
<reference evidence="7" key="1">
    <citation type="submission" date="2020-11" db="EMBL/GenBank/DDBJ databases">
        <authorList>
            <consortium name="DOE Joint Genome Institute"/>
            <person name="Ahrendt S."/>
            <person name="Riley R."/>
            <person name="Andreopoulos W."/>
            <person name="Labutti K."/>
            <person name="Pangilinan J."/>
            <person name="Ruiz-Duenas F.J."/>
            <person name="Barrasa J.M."/>
            <person name="Sanchez-Garcia M."/>
            <person name="Camarero S."/>
            <person name="Miyauchi S."/>
            <person name="Serrano A."/>
            <person name="Linde D."/>
            <person name="Babiker R."/>
            <person name="Drula E."/>
            <person name="Ayuso-Fernandez I."/>
            <person name="Pacheco R."/>
            <person name="Padilla G."/>
            <person name="Ferreira P."/>
            <person name="Barriuso J."/>
            <person name="Kellner H."/>
            <person name="Castanera R."/>
            <person name="Alfaro M."/>
            <person name="Ramirez L."/>
            <person name="Pisabarro A.G."/>
            <person name="Kuo A."/>
            <person name="Tritt A."/>
            <person name="Lipzen A."/>
            <person name="He G."/>
            <person name="Yan M."/>
            <person name="Ng V."/>
            <person name="Cullen D."/>
            <person name="Martin F."/>
            <person name="Rosso M.-N."/>
            <person name="Henrissat B."/>
            <person name="Hibbett D."/>
            <person name="Martinez A.T."/>
            <person name="Grigoriev I.V."/>
        </authorList>
    </citation>
    <scope>NUCLEOTIDE SEQUENCE</scope>
    <source>
        <strain evidence="7">CBS 247.69</strain>
    </source>
</reference>
<evidence type="ECO:0000256" key="5">
    <source>
        <dbReference type="ARBA" id="ARBA00007131"/>
    </source>
</evidence>
<dbReference type="SUPFAM" id="SSF52922">
    <property type="entry name" value="TK C-terminal domain-like"/>
    <property type="match status" value="1"/>
</dbReference>
<dbReference type="Pfam" id="PF02780">
    <property type="entry name" value="Transketolase_C"/>
    <property type="match status" value="1"/>
</dbReference>
<dbReference type="Gene3D" id="3.40.50.920">
    <property type="match status" value="1"/>
</dbReference>
<sequence>MIQCPTSDDSTFPIPFIKNYKPVVLDPSQVQLTPEQRSALSSNIQLWRDALILFTASGHARGVAGHTGGPFDSVVELCILLGILAGDPEGKKFVHTLFDEAGHRVPLQYLLAAFRGRIPASKLLTYRAAYSGLPGHPEFGLPSADFSSGRLGHMWPFVNGITHSEKKTVFCLGSDGAQQEGNDVEAARLAVNMKLNVKLIIDDNNMTVVGPSRDILPHFDITKTLTAEGMAVFEADGENIDNAYAAIARAIQYDGPAAAILHRPICPGIDELQGSNHGHDAICASHATSYLQKRGYGEDITSILMDMKPTKESHVYKGSSEELTGNRYLFGKAVNECLGVLPEGEAQRRVFVIDSDLMLSTGLAAIKEAHPEVFHSSGIMERANISAAAGFGFNNDKQGIFATFTAFSEMCLSELTMARMNNSNLLCHFSHSGCDDMADNTCHFGVNGFFLDNGLPESFETKLYFPADGAQMMAVVKRIFWDKGLRTIFSTRSKVPYILKENSTERFYDNPDYIFVPGKDEVIREGTVGTVVSYGEMLYRALDAVTTLREEGIDVGLVNKVTLNTIDEESLKAIGKKGFVLIVEAWNQKTGLGSKMGTWLLERGYCIRYAYMGVRHEGCGGLWEQIHHQGLDPESIEERIRSLLK</sequence>
<dbReference type="InterPro" id="IPR009014">
    <property type="entry name" value="Transketo_C/PFOR_II"/>
</dbReference>
<dbReference type="PANTHER" id="PTHR43825:SF1">
    <property type="entry name" value="TRANSKETOLASE-LIKE PYRIMIDINE-BINDING DOMAIN-CONTAINING PROTEIN"/>
    <property type="match status" value="1"/>
</dbReference>
<name>A0A9P6CHH3_9AGAR</name>
<dbReference type="InterPro" id="IPR051157">
    <property type="entry name" value="PDH/Transketolase"/>
</dbReference>
<gene>
    <name evidence="7" type="ORF">BDZ94DRAFT_735212</name>
</gene>
<dbReference type="InterPro" id="IPR005475">
    <property type="entry name" value="Transketolase-like_Pyr-bd"/>
</dbReference>
<comment type="caution">
    <text evidence="7">The sequence shown here is derived from an EMBL/GenBank/DDBJ whole genome shotgun (WGS) entry which is preliminary data.</text>
</comment>
<dbReference type="GO" id="GO:0006091">
    <property type="term" value="P:generation of precursor metabolites and energy"/>
    <property type="evidence" value="ECO:0007669"/>
    <property type="project" value="UniProtKB-ARBA"/>
</dbReference>
<dbReference type="InterPro" id="IPR005474">
    <property type="entry name" value="Transketolase_N"/>
</dbReference>
<dbReference type="AlphaFoldDB" id="A0A9P6CHH3"/>
<evidence type="ECO:0000256" key="1">
    <source>
        <dbReference type="ARBA" id="ARBA00001936"/>
    </source>
</evidence>
<dbReference type="SMART" id="SM00861">
    <property type="entry name" value="Transket_pyr"/>
    <property type="match status" value="1"/>
</dbReference>
<evidence type="ECO:0000259" key="6">
    <source>
        <dbReference type="SMART" id="SM00861"/>
    </source>
</evidence>
<dbReference type="Gene3D" id="3.40.50.970">
    <property type="match status" value="2"/>
</dbReference>
<evidence type="ECO:0000256" key="4">
    <source>
        <dbReference type="ARBA" id="ARBA00001964"/>
    </source>
</evidence>
<evidence type="ECO:0000256" key="2">
    <source>
        <dbReference type="ARBA" id="ARBA00001941"/>
    </source>
</evidence>
<comment type="cofactor">
    <cofactor evidence="1">
        <name>Mn(2+)</name>
        <dbReference type="ChEBI" id="CHEBI:29035"/>
    </cofactor>
</comment>
<dbReference type="InterPro" id="IPR029061">
    <property type="entry name" value="THDP-binding"/>
</dbReference>
<dbReference type="Pfam" id="PF02779">
    <property type="entry name" value="Transket_pyr"/>
    <property type="match status" value="1"/>
</dbReference>
<accession>A0A9P6CHH3</accession>
<dbReference type="Proteomes" id="UP000807353">
    <property type="component" value="Unassembled WGS sequence"/>
</dbReference>
<dbReference type="OrthoDB" id="10267175at2759"/>
<comment type="cofactor">
    <cofactor evidence="2">
        <name>Co(2+)</name>
        <dbReference type="ChEBI" id="CHEBI:48828"/>
    </cofactor>
</comment>
<comment type="similarity">
    <text evidence="5">Belongs to the transketolase family.</text>
</comment>
<dbReference type="EMBL" id="MU150273">
    <property type="protein sequence ID" value="KAF9462295.1"/>
    <property type="molecule type" value="Genomic_DNA"/>
</dbReference>
<evidence type="ECO:0000256" key="3">
    <source>
        <dbReference type="ARBA" id="ARBA00001946"/>
    </source>
</evidence>
<evidence type="ECO:0000313" key="8">
    <source>
        <dbReference type="Proteomes" id="UP000807353"/>
    </source>
</evidence>
<evidence type="ECO:0000313" key="7">
    <source>
        <dbReference type="EMBL" id="KAF9462295.1"/>
    </source>
</evidence>
<dbReference type="SUPFAM" id="SSF52518">
    <property type="entry name" value="Thiamin diphosphate-binding fold (THDP-binding)"/>
    <property type="match status" value="2"/>
</dbReference>
<comment type="cofactor">
    <cofactor evidence="3">
        <name>Mg(2+)</name>
        <dbReference type="ChEBI" id="CHEBI:18420"/>
    </cofactor>
</comment>
<dbReference type="InterPro" id="IPR033248">
    <property type="entry name" value="Transketolase_C"/>
</dbReference>
<organism evidence="7 8">
    <name type="scientific">Collybia nuda</name>
    <dbReference type="NCBI Taxonomy" id="64659"/>
    <lineage>
        <taxon>Eukaryota</taxon>
        <taxon>Fungi</taxon>
        <taxon>Dikarya</taxon>
        <taxon>Basidiomycota</taxon>
        <taxon>Agaricomycotina</taxon>
        <taxon>Agaricomycetes</taxon>
        <taxon>Agaricomycetidae</taxon>
        <taxon>Agaricales</taxon>
        <taxon>Tricholomatineae</taxon>
        <taxon>Clitocybaceae</taxon>
        <taxon>Collybia</taxon>
    </lineage>
</organism>
<feature type="domain" description="Transketolase-like pyrimidine-binding" evidence="6">
    <location>
        <begin position="324"/>
        <end position="497"/>
    </location>
</feature>
<protein>
    <submittedName>
        <fullName evidence="7">Thiamine diphosphate-binding protein</fullName>
    </submittedName>
</protein>
<proteinExistence type="inferred from homology"/>
<dbReference type="GO" id="GO:0005737">
    <property type="term" value="C:cytoplasm"/>
    <property type="evidence" value="ECO:0007669"/>
    <property type="project" value="UniProtKB-ARBA"/>
</dbReference>
<keyword evidence="8" id="KW-1185">Reference proteome</keyword>